<keyword evidence="1" id="KW-0479">Metal-binding</keyword>
<evidence type="ECO:0000256" key="4">
    <source>
        <dbReference type="SAM" id="Phobius"/>
    </source>
</evidence>
<dbReference type="InterPro" id="IPR050248">
    <property type="entry name" value="Polysacc_deacetylase_ArnD"/>
</dbReference>
<dbReference type="PROSITE" id="PS51677">
    <property type="entry name" value="NODB"/>
    <property type="match status" value="1"/>
</dbReference>
<dbReference type="PANTHER" id="PTHR10587">
    <property type="entry name" value="GLYCOSYL TRANSFERASE-RELATED"/>
    <property type="match status" value="1"/>
</dbReference>
<keyword evidence="2" id="KW-0378">Hydrolase</keyword>
<feature type="compositionally biased region" description="Polar residues" evidence="3">
    <location>
        <begin position="80"/>
        <end position="97"/>
    </location>
</feature>
<keyword evidence="4" id="KW-1133">Transmembrane helix</keyword>
<dbReference type="Proteomes" id="UP000192997">
    <property type="component" value="Unassembled WGS sequence"/>
</dbReference>
<dbReference type="InterPro" id="IPR011330">
    <property type="entry name" value="Glyco_hydro/deAcase_b/a-brl"/>
</dbReference>
<protein>
    <submittedName>
        <fullName evidence="6">Polysaccharide deacetylase</fullName>
    </submittedName>
</protein>
<organism evidence="6 7">
    <name type="scientific">Cylindrospermopsis raciborskii CENA303</name>
    <dbReference type="NCBI Taxonomy" id="1170769"/>
    <lineage>
        <taxon>Bacteria</taxon>
        <taxon>Bacillati</taxon>
        <taxon>Cyanobacteriota</taxon>
        <taxon>Cyanophyceae</taxon>
        <taxon>Nostocales</taxon>
        <taxon>Aphanizomenonaceae</taxon>
        <taxon>Cylindrospermopsis</taxon>
    </lineage>
</organism>
<gene>
    <name evidence="6" type="ORF">B7O87_05165</name>
</gene>
<name>A0A1X4G9R0_9CYAN</name>
<feature type="transmembrane region" description="Helical" evidence="4">
    <location>
        <begin position="26"/>
        <end position="46"/>
    </location>
</feature>
<comment type="caution">
    <text evidence="6">The sequence shown here is derived from an EMBL/GenBank/DDBJ whole genome shotgun (WGS) entry which is preliminary data.</text>
</comment>
<accession>A0A1X4G9R0</accession>
<evidence type="ECO:0000313" key="6">
    <source>
        <dbReference type="EMBL" id="OSO93892.1"/>
    </source>
</evidence>
<dbReference type="InterPro" id="IPR002509">
    <property type="entry name" value="NODB_dom"/>
</dbReference>
<evidence type="ECO:0000256" key="3">
    <source>
        <dbReference type="SAM" id="MobiDB-lite"/>
    </source>
</evidence>
<dbReference type="EMBL" id="NBYN01000018">
    <property type="protein sequence ID" value="OSO93892.1"/>
    <property type="molecule type" value="Genomic_DNA"/>
</dbReference>
<sequence length="434" mass="49308">MGKIARKSTNYRTKREKDNSITDGKYLILMLLSSIVVGAITGWFFMTIKPVKKYSTTLPNSQNRNEDSLLKSSFNSPLVNSPTPVQLTTPPISNRFSGSPLPENTLAPKNVNLISELEKLQGTIEKLKNISQTQDPEKGLELTTKLINDLKESERLIKIAKSNHPEPSINQYLDTIKTYQKMVIQWQYYFLSKRQLSNQVIQANQSLKPNKKTSFINLSLQNKTKFIEAVKAKFISLTFDDGPTLEYTPKIVAILQKHQVKATFFVVGKRVAKNCEILKMIYQNGHEIANHSYTHPVFTQISQPQQRKEIIDTQESINKCLGLEYPTQWFRAPYGYQNVQVVETIAQLGLNNAQWVVDTNDWRKTSTVASISNSVITVKKPGVVLMHDGFMTNPNRIHPQESSSRQNTVDALEQIIVKLKSRGFEFATLSETIK</sequence>
<dbReference type="GO" id="GO:0005975">
    <property type="term" value="P:carbohydrate metabolic process"/>
    <property type="evidence" value="ECO:0007669"/>
    <property type="project" value="InterPro"/>
</dbReference>
<keyword evidence="4" id="KW-0812">Transmembrane</keyword>
<dbReference type="GO" id="GO:0016020">
    <property type="term" value="C:membrane"/>
    <property type="evidence" value="ECO:0007669"/>
    <property type="project" value="TreeGrafter"/>
</dbReference>
<feature type="domain" description="NodB homology" evidence="5">
    <location>
        <begin position="233"/>
        <end position="427"/>
    </location>
</feature>
<reference evidence="7" key="1">
    <citation type="submission" date="2017-04" db="EMBL/GenBank/DDBJ databases">
        <authorList>
            <person name="Abreu V.A."/>
            <person name="Popin R.V."/>
            <person name="Rigonato J."/>
            <person name="Andreote A.P."/>
            <person name="Schaker P.C."/>
            <person name="Hoff-Risseti C."/>
            <person name="Alvarenga D.O."/>
            <person name="Varani A.M."/>
            <person name="Fiore M.F."/>
        </authorList>
    </citation>
    <scope>NUCLEOTIDE SEQUENCE [LARGE SCALE GENOMIC DNA]</scope>
    <source>
        <strain evidence="7">CENA303</strain>
    </source>
</reference>
<evidence type="ECO:0000256" key="2">
    <source>
        <dbReference type="ARBA" id="ARBA00022801"/>
    </source>
</evidence>
<dbReference type="GO" id="GO:0016810">
    <property type="term" value="F:hydrolase activity, acting on carbon-nitrogen (but not peptide) bonds"/>
    <property type="evidence" value="ECO:0007669"/>
    <property type="project" value="InterPro"/>
</dbReference>
<dbReference type="SUPFAM" id="SSF88713">
    <property type="entry name" value="Glycoside hydrolase/deacetylase"/>
    <property type="match status" value="1"/>
</dbReference>
<evidence type="ECO:0000259" key="5">
    <source>
        <dbReference type="PROSITE" id="PS51677"/>
    </source>
</evidence>
<proteinExistence type="predicted"/>
<feature type="region of interest" description="Disordered" evidence="3">
    <location>
        <begin position="80"/>
        <end position="100"/>
    </location>
</feature>
<dbReference type="GO" id="GO:0046872">
    <property type="term" value="F:metal ion binding"/>
    <property type="evidence" value="ECO:0007669"/>
    <property type="project" value="UniProtKB-KW"/>
</dbReference>
<dbReference type="AlphaFoldDB" id="A0A1X4G9R0"/>
<dbReference type="CDD" id="cd10917">
    <property type="entry name" value="CE4_NodB_like_6s_7s"/>
    <property type="match status" value="1"/>
</dbReference>
<dbReference type="PANTHER" id="PTHR10587:SF133">
    <property type="entry name" value="CHITIN DEACETYLASE 1-RELATED"/>
    <property type="match status" value="1"/>
</dbReference>
<dbReference type="RefSeq" id="WP_085727504.1">
    <property type="nucleotide sequence ID" value="NZ_NBYN01000018.1"/>
</dbReference>
<evidence type="ECO:0000256" key="1">
    <source>
        <dbReference type="ARBA" id="ARBA00022723"/>
    </source>
</evidence>
<dbReference type="Pfam" id="PF01522">
    <property type="entry name" value="Polysacc_deac_1"/>
    <property type="match status" value="1"/>
</dbReference>
<keyword evidence="4" id="KW-0472">Membrane</keyword>
<dbReference type="Gene3D" id="3.20.20.370">
    <property type="entry name" value="Glycoside hydrolase/deacetylase"/>
    <property type="match status" value="1"/>
</dbReference>
<evidence type="ECO:0000313" key="7">
    <source>
        <dbReference type="Proteomes" id="UP000192997"/>
    </source>
</evidence>